<comment type="caution">
    <text evidence="3">The sequence shown here is derived from an EMBL/GenBank/DDBJ whole genome shotgun (WGS) entry which is preliminary data.</text>
</comment>
<evidence type="ECO:0000259" key="2">
    <source>
        <dbReference type="Pfam" id="PF03732"/>
    </source>
</evidence>
<accession>A0A5B6WDZ4</accession>
<name>A0A5B6WDZ4_9ROSI</name>
<dbReference type="PANTHER" id="PTHR33223">
    <property type="entry name" value="CCHC-TYPE DOMAIN-CONTAINING PROTEIN"/>
    <property type="match status" value="1"/>
</dbReference>
<dbReference type="EMBL" id="SMMG02000003">
    <property type="protein sequence ID" value="KAA3479377.1"/>
    <property type="molecule type" value="Genomic_DNA"/>
</dbReference>
<evidence type="ECO:0000313" key="4">
    <source>
        <dbReference type="Proteomes" id="UP000325315"/>
    </source>
</evidence>
<reference evidence="4" key="1">
    <citation type="journal article" date="2019" name="Plant Biotechnol. J.">
        <title>Genome sequencing of the Australian wild diploid species Gossypium australe highlights disease resistance and delayed gland morphogenesis.</title>
        <authorList>
            <person name="Cai Y."/>
            <person name="Cai X."/>
            <person name="Wang Q."/>
            <person name="Wang P."/>
            <person name="Zhang Y."/>
            <person name="Cai C."/>
            <person name="Xu Y."/>
            <person name="Wang K."/>
            <person name="Zhou Z."/>
            <person name="Wang C."/>
            <person name="Geng S."/>
            <person name="Li B."/>
            <person name="Dong Q."/>
            <person name="Hou Y."/>
            <person name="Wang H."/>
            <person name="Ai P."/>
            <person name="Liu Z."/>
            <person name="Yi F."/>
            <person name="Sun M."/>
            <person name="An G."/>
            <person name="Cheng J."/>
            <person name="Zhang Y."/>
            <person name="Shi Q."/>
            <person name="Xie Y."/>
            <person name="Shi X."/>
            <person name="Chang Y."/>
            <person name="Huang F."/>
            <person name="Chen Y."/>
            <person name="Hong S."/>
            <person name="Mi L."/>
            <person name="Sun Q."/>
            <person name="Zhang L."/>
            <person name="Zhou B."/>
            <person name="Peng R."/>
            <person name="Zhang X."/>
            <person name="Liu F."/>
        </authorList>
    </citation>
    <scope>NUCLEOTIDE SEQUENCE [LARGE SCALE GENOMIC DNA]</scope>
    <source>
        <strain evidence="4">cv. PA1801</strain>
    </source>
</reference>
<keyword evidence="4" id="KW-1185">Reference proteome</keyword>
<protein>
    <submittedName>
        <fullName evidence="3">Retrotransposon gag protein</fullName>
    </submittedName>
</protein>
<dbReference type="Pfam" id="PF03732">
    <property type="entry name" value="Retrotrans_gag"/>
    <property type="match status" value="1"/>
</dbReference>
<organism evidence="3 4">
    <name type="scientific">Gossypium australe</name>
    <dbReference type="NCBI Taxonomy" id="47621"/>
    <lineage>
        <taxon>Eukaryota</taxon>
        <taxon>Viridiplantae</taxon>
        <taxon>Streptophyta</taxon>
        <taxon>Embryophyta</taxon>
        <taxon>Tracheophyta</taxon>
        <taxon>Spermatophyta</taxon>
        <taxon>Magnoliopsida</taxon>
        <taxon>eudicotyledons</taxon>
        <taxon>Gunneridae</taxon>
        <taxon>Pentapetalae</taxon>
        <taxon>rosids</taxon>
        <taxon>malvids</taxon>
        <taxon>Malvales</taxon>
        <taxon>Malvaceae</taxon>
        <taxon>Malvoideae</taxon>
        <taxon>Gossypium</taxon>
    </lineage>
</organism>
<sequence>MLKTRSLLLMTKTAPFENMLFLSSTTSILYFPPSKNVKLCNEITLFQQLDEESLYELWEQFNELLRKCPHHSIPHCIQLETFYNGLKAHTRMIIDASANEAFLAKSPPVESSNNLEKLLNVYMAKNYLTLRNLENQVGQLTNELRSRPQGVLPSDAKNPRNVGKEHCKAVTLRNWRTLEIKDSEAEDEPSITQNKEKIQRNVEI</sequence>
<evidence type="ECO:0000313" key="3">
    <source>
        <dbReference type="EMBL" id="KAA3479377.1"/>
    </source>
</evidence>
<dbReference type="InterPro" id="IPR005162">
    <property type="entry name" value="Retrotrans_gag_dom"/>
</dbReference>
<gene>
    <name evidence="3" type="ORF">EPI10_019890</name>
</gene>
<dbReference type="PANTHER" id="PTHR33223:SF6">
    <property type="entry name" value="CCHC-TYPE DOMAIN-CONTAINING PROTEIN"/>
    <property type="match status" value="1"/>
</dbReference>
<feature type="compositionally biased region" description="Basic and acidic residues" evidence="1">
    <location>
        <begin position="194"/>
        <end position="204"/>
    </location>
</feature>
<feature type="region of interest" description="Disordered" evidence="1">
    <location>
        <begin position="184"/>
        <end position="204"/>
    </location>
</feature>
<proteinExistence type="predicted"/>
<dbReference type="OrthoDB" id="1305902at2759"/>
<evidence type="ECO:0000256" key="1">
    <source>
        <dbReference type="SAM" id="MobiDB-lite"/>
    </source>
</evidence>
<dbReference type="AlphaFoldDB" id="A0A5B6WDZ4"/>
<dbReference type="Proteomes" id="UP000325315">
    <property type="component" value="Unassembled WGS sequence"/>
</dbReference>
<feature type="domain" description="Retrotransposon gag" evidence="2">
    <location>
        <begin position="30"/>
        <end position="87"/>
    </location>
</feature>